<keyword evidence="1" id="KW-0472">Membrane</keyword>
<evidence type="ECO:0000313" key="2">
    <source>
        <dbReference type="EMBL" id="PKZ16432.1"/>
    </source>
</evidence>
<reference evidence="2 3" key="1">
    <citation type="submission" date="2017-12" db="EMBL/GenBank/DDBJ databases">
        <title>Phylogenetic diversity of female urinary microbiome.</title>
        <authorList>
            <person name="Thomas-White K."/>
            <person name="Wolfe A.J."/>
        </authorList>
    </citation>
    <scope>NUCLEOTIDE SEQUENCE [LARGE SCALE GENOMIC DNA]</scope>
    <source>
        <strain evidence="2 3">UMB0119</strain>
    </source>
</reference>
<comment type="caution">
    <text evidence="2">The sequence shown here is derived from an EMBL/GenBank/DDBJ whole genome shotgun (WGS) entry which is preliminary data.</text>
</comment>
<keyword evidence="1" id="KW-0812">Transmembrane</keyword>
<keyword evidence="3" id="KW-1185">Reference proteome</keyword>
<evidence type="ECO:0000256" key="1">
    <source>
        <dbReference type="SAM" id="Phobius"/>
    </source>
</evidence>
<gene>
    <name evidence="2" type="ORF">CYJ34_06340</name>
</gene>
<dbReference type="AlphaFoldDB" id="A0A2I1M8I1"/>
<dbReference type="RefSeq" id="WP_101540455.1">
    <property type="nucleotide sequence ID" value="NZ_PKGS01000004.1"/>
</dbReference>
<protein>
    <submittedName>
        <fullName evidence="2">Uncharacterized protein</fullName>
    </submittedName>
</protein>
<dbReference type="InterPro" id="IPR046674">
    <property type="entry name" value="DUF6544"/>
</dbReference>
<feature type="transmembrane region" description="Helical" evidence="1">
    <location>
        <begin position="7"/>
        <end position="28"/>
    </location>
</feature>
<evidence type="ECO:0000313" key="3">
    <source>
        <dbReference type="Proteomes" id="UP000234335"/>
    </source>
</evidence>
<dbReference type="Pfam" id="PF20181">
    <property type="entry name" value="DUF6544"/>
    <property type="match status" value="1"/>
</dbReference>
<organism evidence="2 3">
    <name type="scientific">Anaerococcus octavius</name>
    <dbReference type="NCBI Taxonomy" id="54007"/>
    <lineage>
        <taxon>Bacteria</taxon>
        <taxon>Bacillati</taxon>
        <taxon>Bacillota</taxon>
        <taxon>Tissierellia</taxon>
        <taxon>Tissierellales</taxon>
        <taxon>Peptoniphilaceae</taxon>
        <taxon>Anaerococcus</taxon>
    </lineage>
</organism>
<proteinExistence type="predicted"/>
<accession>A0A2I1M8I1</accession>
<sequence length="285" mass="33088">MKGIKNKLMLIIGCLFIIIGLLIIFFNIPYSSLKNEFNNDLEQTIQNTKIEKDVFTEDDFRSYPLAIQKYITNNGFIGNQKMSYLNIFFENTDFIQDPKKIKLKMDYNQYNFAKRPARLAYINSSIYGIPFEGYDYFFNEIGGMKGVIGKKIQIFNQKGSDIDKGALCTYLAESLFIPTSLLENDIIFEEINPFNVKATINLKGISVSGVFTFNEEYEMIKFYTEDRAAVKDDGSVDYIPWTAKCDNYKRNKDGINFPNKLKAIWNYPDKDLIYFDGSVKYFSFK</sequence>
<keyword evidence="1" id="KW-1133">Transmembrane helix</keyword>
<name>A0A2I1M8I1_9FIRM</name>
<dbReference type="Proteomes" id="UP000234335">
    <property type="component" value="Unassembled WGS sequence"/>
</dbReference>
<dbReference type="EMBL" id="PKGS01000004">
    <property type="protein sequence ID" value="PKZ16432.1"/>
    <property type="molecule type" value="Genomic_DNA"/>
</dbReference>